<dbReference type="Proteomes" id="UP001046870">
    <property type="component" value="Chromosome 4"/>
</dbReference>
<dbReference type="PROSITE" id="PS00134">
    <property type="entry name" value="TRYPSIN_HIS"/>
    <property type="match status" value="1"/>
</dbReference>
<keyword evidence="5" id="KW-1015">Disulfide bond</keyword>
<comment type="caution">
    <text evidence="9">The sequence shown here is derived from an EMBL/GenBank/DDBJ whole genome shotgun (WGS) entry which is preliminary data.</text>
</comment>
<dbReference type="InterPro" id="IPR001314">
    <property type="entry name" value="Peptidase_S1A"/>
</dbReference>
<dbReference type="AlphaFoldDB" id="A0A9D3Q7C3"/>
<evidence type="ECO:0000256" key="4">
    <source>
        <dbReference type="ARBA" id="ARBA00022825"/>
    </source>
</evidence>
<evidence type="ECO:0000256" key="2">
    <source>
        <dbReference type="ARBA" id="ARBA00022729"/>
    </source>
</evidence>
<feature type="signal peptide" evidence="7">
    <location>
        <begin position="1"/>
        <end position="22"/>
    </location>
</feature>
<sequence>MLKPQTFCLWLLLLLQLQLGQCAEIIGGQEVAPHSLPHMALLQDSKGNAFCGGALIFPQWVLTAAHCEDAHKVLLGVHSRSSQEKEKACRQIRKVKRSVPHPCYDPDSKVNDIMLLKLDKKIKVTAAVKPLSLPSTAKDVPAGVFCSVAGWGTTKNKGSMSDVLRSANVTVIDRLQCNSKTYYNMAPIITQDMLCAGSVDKARSDSCSGDSGGPLLCQGIFRGVTSFGKDCGLKTKPGVYTALSKKYIEWIKKTIRTAL</sequence>
<dbReference type="PANTHER" id="PTHR24271:SF52">
    <property type="entry name" value="GRANZYME K"/>
    <property type="match status" value="1"/>
</dbReference>
<dbReference type="InterPro" id="IPR043504">
    <property type="entry name" value="Peptidase_S1_PA_chymotrypsin"/>
</dbReference>
<evidence type="ECO:0000259" key="8">
    <source>
        <dbReference type="PROSITE" id="PS50240"/>
    </source>
</evidence>
<evidence type="ECO:0000256" key="7">
    <source>
        <dbReference type="SAM" id="SignalP"/>
    </source>
</evidence>
<dbReference type="PROSITE" id="PS00135">
    <property type="entry name" value="TRYPSIN_SER"/>
    <property type="match status" value="1"/>
</dbReference>
<accession>A0A9D3Q7C3</accession>
<gene>
    <name evidence="9" type="ORF">MATL_G00063320</name>
</gene>
<dbReference type="PROSITE" id="PS50240">
    <property type="entry name" value="TRYPSIN_DOM"/>
    <property type="match status" value="1"/>
</dbReference>
<dbReference type="FunFam" id="2.40.10.10:FF:000120">
    <property type="entry name" value="Putative serine protease"/>
    <property type="match status" value="1"/>
</dbReference>
<dbReference type="CDD" id="cd00190">
    <property type="entry name" value="Tryp_SPc"/>
    <property type="match status" value="1"/>
</dbReference>
<dbReference type="InterPro" id="IPR018114">
    <property type="entry name" value="TRYPSIN_HIS"/>
</dbReference>
<dbReference type="InterPro" id="IPR009003">
    <property type="entry name" value="Peptidase_S1_PA"/>
</dbReference>
<proteinExistence type="predicted"/>
<dbReference type="InterPro" id="IPR033116">
    <property type="entry name" value="TRYPSIN_SER"/>
</dbReference>
<dbReference type="OrthoDB" id="6755574at2759"/>
<evidence type="ECO:0000256" key="1">
    <source>
        <dbReference type="ARBA" id="ARBA00022670"/>
    </source>
</evidence>
<dbReference type="SUPFAM" id="SSF50494">
    <property type="entry name" value="Trypsin-like serine proteases"/>
    <property type="match status" value="1"/>
</dbReference>
<dbReference type="PRINTS" id="PR00722">
    <property type="entry name" value="CHYMOTRYPSIN"/>
</dbReference>
<dbReference type="PANTHER" id="PTHR24271">
    <property type="entry name" value="KALLIKREIN-RELATED"/>
    <property type="match status" value="1"/>
</dbReference>
<name>A0A9D3Q7C3_MEGAT</name>
<keyword evidence="4 6" id="KW-0720">Serine protease</keyword>
<keyword evidence="3 6" id="KW-0378">Hydrolase</keyword>
<feature type="domain" description="Peptidase S1" evidence="8">
    <location>
        <begin position="25"/>
        <end position="256"/>
    </location>
</feature>
<dbReference type="GO" id="GO:0004252">
    <property type="term" value="F:serine-type endopeptidase activity"/>
    <property type="evidence" value="ECO:0007669"/>
    <property type="project" value="InterPro"/>
</dbReference>
<dbReference type="Gene3D" id="2.40.10.10">
    <property type="entry name" value="Trypsin-like serine proteases"/>
    <property type="match status" value="2"/>
</dbReference>
<dbReference type="Pfam" id="PF00089">
    <property type="entry name" value="Trypsin"/>
    <property type="match status" value="1"/>
</dbReference>
<feature type="chain" id="PRO_5038887524" description="Peptidase S1 domain-containing protein" evidence="7">
    <location>
        <begin position="23"/>
        <end position="259"/>
    </location>
</feature>
<dbReference type="InterPro" id="IPR001254">
    <property type="entry name" value="Trypsin_dom"/>
</dbReference>
<reference evidence="9" key="1">
    <citation type="submission" date="2021-01" db="EMBL/GenBank/DDBJ databases">
        <authorList>
            <person name="Zahm M."/>
            <person name="Roques C."/>
            <person name="Cabau C."/>
            <person name="Klopp C."/>
            <person name="Donnadieu C."/>
            <person name="Jouanno E."/>
            <person name="Lampietro C."/>
            <person name="Louis A."/>
            <person name="Herpin A."/>
            <person name="Echchiki A."/>
            <person name="Berthelot C."/>
            <person name="Parey E."/>
            <person name="Roest-Crollius H."/>
            <person name="Braasch I."/>
            <person name="Postlethwait J."/>
            <person name="Bobe J."/>
            <person name="Montfort J."/>
            <person name="Bouchez O."/>
            <person name="Begum T."/>
            <person name="Mejri S."/>
            <person name="Adams A."/>
            <person name="Chen W.-J."/>
            <person name="Guiguen Y."/>
        </authorList>
    </citation>
    <scope>NUCLEOTIDE SEQUENCE</scope>
    <source>
        <strain evidence="9">YG-15Mar2019-1</strain>
        <tissue evidence="9">Brain</tissue>
    </source>
</reference>
<evidence type="ECO:0000313" key="10">
    <source>
        <dbReference type="Proteomes" id="UP001046870"/>
    </source>
</evidence>
<evidence type="ECO:0000256" key="3">
    <source>
        <dbReference type="ARBA" id="ARBA00022801"/>
    </source>
</evidence>
<dbReference type="SMART" id="SM00020">
    <property type="entry name" value="Tryp_SPc"/>
    <property type="match status" value="1"/>
</dbReference>
<protein>
    <recommendedName>
        <fullName evidence="8">Peptidase S1 domain-containing protein</fullName>
    </recommendedName>
</protein>
<organism evidence="9 10">
    <name type="scientific">Megalops atlanticus</name>
    <name type="common">Tarpon</name>
    <name type="synonym">Clupea gigantea</name>
    <dbReference type="NCBI Taxonomy" id="7932"/>
    <lineage>
        <taxon>Eukaryota</taxon>
        <taxon>Metazoa</taxon>
        <taxon>Chordata</taxon>
        <taxon>Craniata</taxon>
        <taxon>Vertebrata</taxon>
        <taxon>Euteleostomi</taxon>
        <taxon>Actinopterygii</taxon>
        <taxon>Neopterygii</taxon>
        <taxon>Teleostei</taxon>
        <taxon>Elopiformes</taxon>
        <taxon>Megalopidae</taxon>
        <taxon>Megalops</taxon>
    </lineage>
</organism>
<evidence type="ECO:0000313" key="9">
    <source>
        <dbReference type="EMBL" id="KAG7481111.1"/>
    </source>
</evidence>
<keyword evidence="2 7" id="KW-0732">Signal</keyword>
<keyword evidence="1 6" id="KW-0645">Protease</keyword>
<dbReference type="GO" id="GO:0006508">
    <property type="term" value="P:proteolysis"/>
    <property type="evidence" value="ECO:0007669"/>
    <property type="project" value="UniProtKB-KW"/>
</dbReference>
<evidence type="ECO:0000256" key="6">
    <source>
        <dbReference type="RuleBase" id="RU363034"/>
    </source>
</evidence>
<keyword evidence="10" id="KW-1185">Reference proteome</keyword>
<evidence type="ECO:0000256" key="5">
    <source>
        <dbReference type="ARBA" id="ARBA00023157"/>
    </source>
</evidence>
<dbReference type="EMBL" id="JAFDVH010000004">
    <property type="protein sequence ID" value="KAG7481111.1"/>
    <property type="molecule type" value="Genomic_DNA"/>
</dbReference>